<dbReference type="GO" id="GO:0016757">
    <property type="term" value="F:glycosyltransferase activity"/>
    <property type="evidence" value="ECO:0007669"/>
    <property type="project" value="InterPro"/>
</dbReference>
<name>A0A412XZ63_9BACE</name>
<comment type="caution">
    <text evidence="3">The sequence shown here is derived from an EMBL/GenBank/DDBJ whole genome shotgun (WGS) entry which is preliminary data.</text>
</comment>
<sequence length="347" mass="40250">MRIAFILSALINRGPEVVVSELVSQLQKIGHTCYIYYFDGKEPELSFSCQVKRISFYQSIPFSNYDIIHSHGLRPDMYTFLHKPLIRCKTKFVSTIHAYILDDFIYNFGRLKGGFFAYIWLYLLTSRIDKIVTLSNNAVKYYSHWISPKKLAFIYNGRSINMSDEISTELQAQIMEFKGEARLLGINCKLTRRKGVDLLIEALPMLDNYKLLIVGDGFIRQELEDQALRLKVDDRCLFLGYQEKAYRFVPFYDIYASPSRSEGFGLAIMEAAIYSCKVLCSDIPIFRELFTETEVCFFDLKNINSLVRAVKLLEKDNSFGLNLNKKWLSSFSPKKMAINYSDLYESL</sequence>
<dbReference type="InterPro" id="IPR028098">
    <property type="entry name" value="Glyco_trans_4-like_N"/>
</dbReference>
<dbReference type="EMBL" id="QRZG01000030">
    <property type="protein sequence ID" value="RGV50357.1"/>
    <property type="molecule type" value="Genomic_DNA"/>
</dbReference>
<dbReference type="Proteomes" id="UP000284366">
    <property type="component" value="Unassembled WGS sequence"/>
</dbReference>
<proteinExistence type="predicted"/>
<dbReference type="PANTHER" id="PTHR12526">
    <property type="entry name" value="GLYCOSYLTRANSFERASE"/>
    <property type="match status" value="1"/>
</dbReference>
<evidence type="ECO:0000259" key="2">
    <source>
        <dbReference type="Pfam" id="PF13439"/>
    </source>
</evidence>
<accession>A0A412XZ63</accession>
<protein>
    <submittedName>
        <fullName evidence="3">Glycosyltransferase</fullName>
    </submittedName>
</protein>
<feature type="domain" description="Glycosyltransferase subfamily 4-like N-terminal" evidence="2">
    <location>
        <begin position="14"/>
        <end position="157"/>
    </location>
</feature>
<dbReference type="SUPFAM" id="SSF53756">
    <property type="entry name" value="UDP-Glycosyltransferase/glycogen phosphorylase"/>
    <property type="match status" value="1"/>
</dbReference>
<evidence type="ECO:0000313" key="4">
    <source>
        <dbReference type="Proteomes" id="UP000284366"/>
    </source>
</evidence>
<keyword evidence="3" id="KW-0808">Transferase</keyword>
<dbReference type="CDD" id="cd03801">
    <property type="entry name" value="GT4_PimA-like"/>
    <property type="match status" value="1"/>
</dbReference>
<dbReference type="AlphaFoldDB" id="A0A412XZ63"/>
<reference evidence="3 4" key="1">
    <citation type="submission" date="2018-08" db="EMBL/GenBank/DDBJ databases">
        <title>A genome reference for cultivated species of the human gut microbiota.</title>
        <authorList>
            <person name="Zou Y."/>
            <person name="Xue W."/>
            <person name="Luo G."/>
        </authorList>
    </citation>
    <scope>NUCLEOTIDE SEQUENCE [LARGE SCALE GENOMIC DNA]</scope>
    <source>
        <strain evidence="3 4">AF14-27</strain>
    </source>
</reference>
<dbReference type="Gene3D" id="3.40.50.2000">
    <property type="entry name" value="Glycogen Phosphorylase B"/>
    <property type="match status" value="2"/>
</dbReference>
<dbReference type="Pfam" id="PF13439">
    <property type="entry name" value="Glyco_transf_4"/>
    <property type="match status" value="1"/>
</dbReference>
<dbReference type="GeneID" id="61678713"/>
<dbReference type="InterPro" id="IPR001296">
    <property type="entry name" value="Glyco_trans_1"/>
</dbReference>
<dbReference type="Pfam" id="PF00534">
    <property type="entry name" value="Glycos_transf_1"/>
    <property type="match status" value="1"/>
</dbReference>
<evidence type="ECO:0000259" key="1">
    <source>
        <dbReference type="Pfam" id="PF00534"/>
    </source>
</evidence>
<organism evidence="3 4">
    <name type="scientific">Bacteroides clarus</name>
    <dbReference type="NCBI Taxonomy" id="626929"/>
    <lineage>
        <taxon>Bacteria</taxon>
        <taxon>Pseudomonadati</taxon>
        <taxon>Bacteroidota</taxon>
        <taxon>Bacteroidia</taxon>
        <taxon>Bacteroidales</taxon>
        <taxon>Bacteroidaceae</taxon>
        <taxon>Bacteroides</taxon>
    </lineage>
</organism>
<evidence type="ECO:0000313" key="3">
    <source>
        <dbReference type="EMBL" id="RGV50357.1"/>
    </source>
</evidence>
<gene>
    <name evidence="3" type="ORF">DWW09_14705</name>
</gene>
<feature type="domain" description="Glycosyl transferase family 1" evidence="1">
    <location>
        <begin position="189"/>
        <end position="319"/>
    </location>
</feature>
<dbReference type="RefSeq" id="WP_118047584.1">
    <property type="nucleotide sequence ID" value="NZ_JADNLF010000011.1"/>
</dbReference>